<evidence type="ECO:0000313" key="2">
    <source>
        <dbReference type="Proteomes" id="UP001634393"/>
    </source>
</evidence>
<evidence type="ECO:0000313" key="1">
    <source>
        <dbReference type="EMBL" id="KAL3844451.1"/>
    </source>
</evidence>
<accession>A0ABD3U687</accession>
<dbReference type="Proteomes" id="UP001634393">
    <property type="component" value="Unassembled WGS sequence"/>
</dbReference>
<protein>
    <submittedName>
        <fullName evidence="1">Uncharacterized protein</fullName>
    </submittedName>
</protein>
<dbReference type="EMBL" id="JBJXBP010000002">
    <property type="protein sequence ID" value="KAL3844451.1"/>
    <property type="molecule type" value="Genomic_DNA"/>
</dbReference>
<gene>
    <name evidence="1" type="ORF">ACJIZ3_001854</name>
</gene>
<reference evidence="1 2" key="1">
    <citation type="submission" date="2024-12" db="EMBL/GenBank/DDBJ databases">
        <title>The unique morphological basis and parallel evolutionary history of personate flowers in Penstemon.</title>
        <authorList>
            <person name="Depatie T.H."/>
            <person name="Wessinger C.A."/>
        </authorList>
    </citation>
    <scope>NUCLEOTIDE SEQUENCE [LARGE SCALE GENOMIC DNA]</scope>
    <source>
        <strain evidence="1">WTNN_2</strain>
        <tissue evidence="1">Leaf</tissue>
    </source>
</reference>
<organism evidence="1 2">
    <name type="scientific">Penstemon smallii</name>
    <dbReference type="NCBI Taxonomy" id="265156"/>
    <lineage>
        <taxon>Eukaryota</taxon>
        <taxon>Viridiplantae</taxon>
        <taxon>Streptophyta</taxon>
        <taxon>Embryophyta</taxon>
        <taxon>Tracheophyta</taxon>
        <taxon>Spermatophyta</taxon>
        <taxon>Magnoliopsida</taxon>
        <taxon>eudicotyledons</taxon>
        <taxon>Gunneridae</taxon>
        <taxon>Pentapetalae</taxon>
        <taxon>asterids</taxon>
        <taxon>lamiids</taxon>
        <taxon>Lamiales</taxon>
        <taxon>Plantaginaceae</taxon>
        <taxon>Cheloneae</taxon>
        <taxon>Penstemon</taxon>
    </lineage>
</organism>
<dbReference type="AlphaFoldDB" id="A0ABD3U687"/>
<name>A0ABD3U687_9LAMI</name>
<proteinExistence type="predicted"/>
<comment type="caution">
    <text evidence="1">The sequence shown here is derived from an EMBL/GenBank/DDBJ whole genome shotgun (WGS) entry which is preliminary data.</text>
</comment>
<keyword evidence="2" id="KW-1185">Reference proteome</keyword>
<sequence>MLPHSERAQVATRLLAQNELQNNPNFRIWPWICLKSLMFLHFFIREMHSCSFRSNSSDSGIFAWEFKNWRG</sequence>